<evidence type="ECO:0000256" key="11">
    <source>
        <dbReference type="SAM" id="Phobius"/>
    </source>
</evidence>
<dbReference type="GO" id="GO:0004252">
    <property type="term" value="F:serine-type endopeptidase activity"/>
    <property type="evidence" value="ECO:0007669"/>
    <property type="project" value="UniProtKB-UniRule"/>
</dbReference>
<dbReference type="PROSITE" id="PS00137">
    <property type="entry name" value="SUBTILASE_HIS"/>
    <property type="match status" value="1"/>
</dbReference>
<dbReference type="InterPro" id="IPR015500">
    <property type="entry name" value="Peptidase_S8_subtilisin-rel"/>
</dbReference>
<evidence type="ECO:0000256" key="3">
    <source>
        <dbReference type="ARBA" id="ARBA00022670"/>
    </source>
</evidence>
<dbReference type="InterPro" id="IPR034193">
    <property type="entry name" value="PCSK9_ProteinaseK-like"/>
</dbReference>
<name>A0A8H7N5E2_BIOOC</name>
<dbReference type="SUPFAM" id="SSF52743">
    <property type="entry name" value="Subtilisin-like"/>
    <property type="match status" value="1"/>
</dbReference>
<gene>
    <name evidence="14" type="ORF">IM811_017284</name>
</gene>
<dbReference type="InterPro" id="IPR023828">
    <property type="entry name" value="Peptidase_S8_Ser-AS"/>
</dbReference>
<dbReference type="AlphaFoldDB" id="A0A8H7N5E2"/>
<evidence type="ECO:0000259" key="13">
    <source>
        <dbReference type="Pfam" id="PF01699"/>
    </source>
</evidence>
<dbReference type="PRINTS" id="PR00723">
    <property type="entry name" value="SUBTILISIN"/>
</dbReference>
<evidence type="ECO:0000313" key="14">
    <source>
        <dbReference type="EMBL" id="KAF9747779.1"/>
    </source>
</evidence>
<keyword evidence="5 9" id="KW-0378">Hydrolase</keyword>
<dbReference type="PANTHER" id="PTHR43806">
    <property type="entry name" value="PEPTIDASE S8"/>
    <property type="match status" value="1"/>
</dbReference>
<organism evidence="14 15">
    <name type="scientific">Bionectria ochroleuca</name>
    <name type="common">Gliocladium roseum</name>
    <dbReference type="NCBI Taxonomy" id="29856"/>
    <lineage>
        <taxon>Eukaryota</taxon>
        <taxon>Fungi</taxon>
        <taxon>Dikarya</taxon>
        <taxon>Ascomycota</taxon>
        <taxon>Pezizomycotina</taxon>
        <taxon>Sordariomycetes</taxon>
        <taxon>Hypocreomycetidae</taxon>
        <taxon>Hypocreales</taxon>
        <taxon>Bionectriaceae</taxon>
        <taxon>Clonostachys</taxon>
    </lineage>
</organism>
<comment type="subcellular location">
    <subcellularLocation>
        <location evidence="1">Membrane</location>
        <topology evidence="1">Multi-pass membrane protein</topology>
    </subcellularLocation>
</comment>
<feature type="domain" description="Sodium/calcium exchanger membrane region" evidence="13">
    <location>
        <begin position="29"/>
        <end position="144"/>
    </location>
</feature>
<dbReference type="InterPro" id="IPR036852">
    <property type="entry name" value="Peptidase_S8/S53_dom_sf"/>
</dbReference>
<keyword evidence="3 9" id="KW-0645">Protease</keyword>
<dbReference type="InterPro" id="IPR004837">
    <property type="entry name" value="NaCa_Exmemb"/>
</dbReference>
<dbReference type="InterPro" id="IPR022398">
    <property type="entry name" value="Peptidase_S8_His-AS"/>
</dbReference>
<comment type="similarity">
    <text evidence="2 9 10">Belongs to the peptidase S8 family.</text>
</comment>
<keyword evidence="6 9" id="KW-0720">Serine protease</keyword>
<dbReference type="PROSITE" id="PS00138">
    <property type="entry name" value="SUBTILASE_SER"/>
    <property type="match status" value="1"/>
</dbReference>
<reference evidence="14" key="1">
    <citation type="submission" date="2020-10" db="EMBL/GenBank/DDBJ databases">
        <title>High-Quality Genome Resource of Clonostachys rosea strain S41 by Oxford Nanopore Long-Read Sequencing.</title>
        <authorList>
            <person name="Wang H."/>
        </authorList>
    </citation>
    <scope>NUCLEOTIDE SEQUENCE</scope>
    <source>
        <strain evidence="14">S41</strain>
    </source>
</reference>
<feature type="transmembrane region" description="Helical" evidence="11">
    <location>
        <begin position="64"/>
        <end position="87"/>
    </location>
</feature>
<dbReference type="Pfam" id="PF00082">
    <property type="entry name" value="Peptidase_S8"/>
    <property type="match status" value="1"/>
</dbReference>
<evidence type="ECO:0000256" key="2">
    <source>
        <dbReference type="ARBA" id="ARBA00011073"/>
    </source>
</evidence>
<dbReference type="GO" id="GO:0016020">
    <property type="term" value="C:membrane"/>
    <property type="evidence" value="ECO:0007669"/>
    <property type="project" value="UniProtKB-SubCell"/>
</dbReference>
<keyword evidence="7 11" id="KW-1133">Transmembrane helix</keyword>
<evidence type="ECO:0000256" key="10">
    <source>
        <dbReference type="RuleBase" id="RU003355"/>
    </source>
</evidence>
<comment type="caution">
    <text evidence="14">The sequence shown here is derived from an EMBL/GenBank/DDBJ whole genome shotgun (WGS) entry which is preliminary data.</text>
</comment>
<dbReference type="InterPro" id="IPR037045">
    <property type="entry name" value="S8pro/Inhibitor_I9_sf"/>
</dbReference>
<evidence type="ECO:0000256" key="4">
    <source>
        <dbReference type="ARBA" id="ARBA00022692"/>
    </source>
</evidence>
<dbReference type="GO" id="GO:0006508">
    <property type="term" value="P:proteolysis"/>
    <property type="evidence" value="ECO:0007669"/>
    <property type="project" value="UniProtKB-KW"/>
</dbReference>
<evidence type="ECO:0000256" key="8">
    <source>
        <dbReference type="ARBA" id="ARBA00023136"/>
    </source>
</evidence>
<feature type="active site" description="Charge relay system" evidence="9">
    <location>
        <position position="281"/>
    </location>
</feature>
<accession>A0A8H7N5E2</accession>
<feature type="transmembrane region" description="Helical" evidence="11">
    <location>
        <begin position="94"/>
        <end position="120"/>
    </location>
</feature>
<evidence type="ECO:0000256" key="9">
    <source>
        <dbReference type="PROSITE-ProRule" id="PRU01240"/>
    </source>
</evidence>
<protein>
    <recommendedName>
        <fullName evidence="16">Peptidase S8/S53 domain-containing protein</fullName>
    </recommendedName>
</protein>
<evidence type="ECO:0000256" key="1">
    <source>
        <dbReference type="ARBA" id="ARBA00004141"/>
    </source>
</evidence>
<dbReference type="InterPro" id="IPR023827">
    <property type="entry name" value="Peptidase_S8_Asp-AS"/>
</dbReference>
<feature type="transmembrane region" description="Helical" evidence="11">
    <location>
        <begin position="24"/>
        <end position="44"/>
    </location>
</feature>
<feature type="active site" description="Charge relay system" evidence="9">
    <location>
        <position position="250"/>
    </location>
</feature>
<feature type="domain" description="Peptidase S8/S53" evidence="12">
    <location>
        <begin position="241"/>
        <end position="449"/>
    </location>
</feature>
<evidence type="ECO:0008006" key="16">
    <source>
        <dbReference type="Google" id="ProtNLM"/>
    </source>
</evidence>
<dbReference type="InterPro" id="IPR050131">
    <property type="entry name" value="Peptidase_S8_subtilisin-like"/>
</dbReference>
<dbReference type="EMBL" id="JADCTT010000009">
    <property type="protein sequence ID" value="KAF9747779.1"/>
    <property type="molecule type" value="Genomic_DNA"/>
</dbReference>
<dbReference type="CDD" id="cd04077">
    <property type="entry name" value="Peptidases_S8_PCSK9_ProteinaseK_like"/>
    <property type="match status" value="1"/>
</dbReference>
<dbReference type="Gene3D" id="3.30.70.80">
    <property type="entry name" value="Peptidase S8 propeptide/proteinase inhibitor I9"/>
    <property type="match status" value="1"/>
</dbReference>
<dbReference type="Gene3D" id="3.40.50.200">
    <property type="entry name" value="Peptidase S8/S53 domain"/>
    <property type="match status" value="1"/>
</dbReference>
<dbReference type="GO" id="GO:0005576">
    <property type="term" value="C:extracellular region"/>
    <property type="evidence" value="ECO:0007669"/>
    <property type="project" value="UniProtKB-ARBA"/>
</dbReference>
<dbReference type="FunFam" id="3.40.50.200:FF:000014">
    <property type="entry name" value="Proteinase K"/>
    <property type="match status" value="1"/>
</dbReference>
<evidence type="ECO:0000256" key="6">
    <source>
        <dbReference type="ARBA" id="ARBA00022825"/>
    </source>
</evidence>
<dbReference type="SUPFAM" id="SSF54897">
    <property type="entry name" value="Protease propeptides/inhibitors"/>
    <property type="match status" value="1"/>
</dbReference>
<evidence type="ECO:0000313" key="15">
    <source>
        <dbReference type="Proteomes" id="UP000616885"/>
    </source>
</evidence>
<proteinExistence type="inferred from homology"/>
<keyword evidence="8 11" id="KW-0472">Membrane</keyword>
<dbReference type="InterPro" id="IPR000209">
    <property type="entry name" value="Peptidase_S8/S53_dom"/>
</dbReference>
<evidence type="ECO:0000256" key="7">
    <source>
        <dbReference type="ARBA" id="ARBA00022989"/>
    </source>
</evidence>
<dbReference type="PROSITE" id="PS00136">
    <property type="entry name" value="SUBTILASE_ASP"/>
    <property type="match status" value="1"/>
</dbReference>
<sequence>MRGTVDGYGHVSAFPEPSMSNMIVGRYVSVFVLILSSVLMSMNAEFLVSTIDDVTHNGQFSEMIIGLIILPIVGNMAEYITVVTVAVREKLDLAIAVSVGSSIQIALCVTPLTILAAWILDQDLGLSFTFFEMATLVGLIAGKYIVKFKETGDLASANSIASILSEPPEHVFESVFKGFSGTIDQATLNTLLEHPNVEYIEQDAVVALDAFTTQPGAPWGLGRLSSVNGGSTAYTYDDSGGEGTCVYILDTGIDVSHTEFGGRAEFLVNYAGGGDIDVHGHGTHVAGTVGSETFGVAKRTKLFGVKVLNNRGSGTYAGIIRGLDFVARDAQSRYCPKGAMANMSLGGGRSEALNQASAALVDSGVFLAVAAGNSNLDAASYSPASEPLACTVGATDSNDARAYYSNYGEVVDLFAPGSDVLSTLPGNSSGLNSGTSMASPHVAGLAAYLAGLEGFPGSDALCTRIKNLATVGILANIPSDTANRLAFNGNPSG</sequence>
<evidence type="ECO:0000259" key="12">
    <source>
        <dbReference type="Pfam" id="PF00082"/>
    </source>
</evidence>
<dbReference type="Proteomes" id="UP000616885">
    <property type="component" value="Unassembled WGS sequence"/>
</dbReference>
<dbReference type="PROSITE" id="PS51892">
    <property type="entry name" value="SUBTILASE"/>
    <property type="match status" value="1"/>
</dbReference>
<dbReference type="PANTHER" id="PTHR43806:SF58">
    <property type="entry name" value="ALKALINE PROTEASE 1-RELATED"/>
    <property type="match status" value="1"/>
</dbReference>
<dbReference type="GO" id="GO:0055085">
    <property type="term" value="P:transmembrane transport"/>
    <property type="evidence" value="ECO:0007669"/>
    <property type="project" value="InterPro"/>
</dbReference>
<feature type="active site" description="Charge relay system" evidence="9">
    <location>
        <position position="436"/>
    </location>
</feature>
<evidence type="ECO:0000256" key="5">
    <source>
        <dbReference type="ARBA" id="ARBA00022801"/>
    </source>
</evidence>
<keyword evidence="4 11" id="KW-0812">Transmembrane</keyword>
<dbReference type="Pfam" id="PF01699">
    <property type="entry name" value="Na_Ca_ex"/>
    <property type="match status" value="1"/>
</dbReference>